<evidence type="ECO:0000256" key="5">
    <source>
        <dbReference type="ARBA" id="ARBA00022840"/>
    </source>
</evidence>
<dbReference type="KEGG" id="llp:GH975_02785"/>
<keyword evidence="16" id="KW-1185">Reference proteome</keyword>
<gene>
    <name evidence="15" type="ORF">GH975_02785</name>
</gene>
<dbReference type="GO" id="GO:0005524">
    <property type="term" value="F:ATP binding"/>
    <property type="evidence" value="ECO:0007669"/>
    <property type="project" value="UniProtKB-KW"/>
</dbReference>
<name>A0A5Q2Q600_9GAMM</name>
<evidence type="ECO:0000256" key="6">
    <source>
        <dbReference type="ARBA" id="ARBA00023277"/>
    </source>
</evidence>
<dbReference type="InterPro" id="IPR042213">
    <property type="entry name" value="NBD_C_sf"/>
</dbReference>
<dbReference type="AlphaFoldDB" id="A0A5Q2Q600"/>
<dbReference type="Gene3D" id="3.40.980.20">
    <property type="entry name" value="Four-carbon acid sugar kinase, nucleotide binding domain"/>
    <property type="match status" value="1"/>
</dbReference>
<evidence type="ECO:0000313" key="16">
    <source>
        <dbReference type="Proteomes" id="UP000388235"/>
    </source>
</evidence>
<keyword evidence="2" id="KW-0808">Transferase</keyword>
<dbReference type="Proteomes" id="UP000388235">
    <property type="component" value="Chromosome"/>
</dbReference>
<dbReference type="SUPFAM" id="SSF142764">
    <property type="entry name" value="YgbK-like"/>
    <property type="match status" value="1"/>
</dbReference>
<evidence type="ECO:0000256" key="3">
    <source>
        <dbReference type="ARBA" id="ARBA00022741"/>
    </source>
</evidence>
<feature type="domain" description="Four-carbon acid sugar kinase nucleotide binding" evidence="14">
    <location>
        <begin position="240"/>
        <end position="395"/>
    </location>
</feature>
<dbReference type="GO" id="GO:0016301">
    <property type="term" value="F:kinase activity"/>
    <property type="evidence" value="ECO:0007669"/>
    <property type="project" value="UniProtKB-KW"/>
</dbReference>
<dbReference type="EMBL" id="CP045871">
    <property type="protein sequence ID" value="QGG79549.1"/>
    <property type="molecule type" value="Genomic_DNA"/>
</dbReference>
<dbReference type="Gene3D" id="3.40.50.10840">
    <property type="entry name" value="Putative sugar-binding, N-terminal domain"/>
    <property type="match status" value="1"/>
</dbReference>
<organism evidence="15 16">
    <name type="scientific">Litorivicinus lipolyticus</name>
    <dbReference type="NCBI Taxonomy" id="418701"/>
    <lineage>
        <taxon>Bacteria</taxon>
        <taxon>Pseudomonadati</taxon>
        <taxon>Pseudomonadota</taxon>
        <taxon>Gammaproteobacteria</taxon>
        <taxon>Oceanospirillales</taxon>
        <taxon>Litorivicinaceae</taxon>
        <taxon>Litorivicinus</taxon>
    </lineage>
</organism>
<keyword evidence="3" id="KW-0547">Nucleotide-binding</keyword>
<keyword evidence="5" id="KW-0067">ATP-binding</keyword>
<evidence type="ECO:0000256" key="11">
    <source>
        <dbReference type="ARBA" id="ARBA00039461"/>
    </source>
</evidence>
<dbReference type="Pfam" id="PF17042">
    <property type="entry name" value="NBD_C"/>
    <property type="match status" value="1"/>
</dbReference>
<proteinExistence type="inferred from homology"/>
<comment type="catalytic activity">
    <reaction evidence="8">
        <text>3-dehydro-D-erythronate + ATP = 3-dehydro-4-O-phospho-D-erythronate + ADP + H(+)</text>
        <dbReference type="Rhea" id="RHEA:52556"/>
        <dbReference type="ChEBI" id="CHEBI:15378"/>
        <dbReference type="ChEBI" id="CHEBI:30616"/>
        <dbReference type="ChEBI" id="CHEBI:57958"/>
        <dbReference type="ChEBI" id="CHEBI:136593"/>
        <dbReference type="ChEBI" id="CHEBI:456216"/>
        <dbReference type="EC" id="2.7.1.217"/>
    </reaction>
</comment>
<evidence type="ECO:0000313" key="15">
    <source>
        <dbReference type="EMBL" id="QGG79549.1"/>
    </source>
</evidence>
<evidence type="ECO:0000256" key="4">
    <source>
        <dbReference type="ARBA" id="ARBA00022777"/>
    </source>
</evidence>
<comment type="catalytic activity">
    <reaction evidence="7">
        <text>3-dehydro-L-erythronate + ATP = 3-dehydro-4-O-phospho-L-erythronate + ADP + H(+)</text>
        <dbReference type="Rhea" id="RHEA:52552"/>
        <dbReference type="ChEBI" id="CHEBI:15378"/>
        <dbReference type="ChEBI" id="CHEBI:30616"/>
        <dbReference type="ChEBI" id="CHEBI:136592"/>
        <dbReference type="ChEBI" id="CHEBI:136670"/>
        <dbReference type="ChEBI" id="CHEBI:456216"/>
        <dbReference type="EC" id="2.7.1.217"/>
    </reaction>
</comment>
<dbReference type="InterPro" id="IPR031475">
    <property type="entry name" value="NBD_C"/>
</dbReference>
<evidence type="ECO:0000256" key="2">
    <source>
        <dbReference type="ARBA" id="ARBA00022679"/>
    </source>
</evidence>
<comment type="similarity">
    <text evidence="1">Belongs to the four-carbon acid sugar kinase family.</text>
</comment>
<evidence type="ECO:0000256" key="12">
    <source>
        <dbReference type="ARBA" id="ARBA00041377"/>
    </source>
</evidence>
<comment type="function">
    <text evidence="9">Catalyzes the ATP-dependent phosphorylation of 3-oxo-tetronate to 3-oxo-tetronate 4-phosphate.</text>
</comment>
<dbReference type="InterPro" id="IPR037051">
    <property type="entry name" value="4-carb_acid_sugar_kinase_N_sf"/>
</dbReference>
<evidence type="ECO:0000256" key="1">
    <source>
        <dbReference type="ARBA" id="ARBA00005715"/>
    </source>
</evidence>
<protein>
    <recommendedName>
        <fullName evidence="11">3-oxo-tetronate kinase</fullName>
        <ecNumber evidence="10">2.7.1.217</ecNumber>
    </recommendedName>
    <alternativeName>
        <fullName evidence="12">3-dehydrotetronate 4-kinase</fullName>
    </alternativeName>
</protein>
<evidence type="ECO:0000259" key="13">
    <source>
        <dbReference type="Pfam" id="PF07005"/>
    </source>
</evidence>
<keyword evidence="4" id="KW-0418">Kinase</keyword>
<dbReference type="InterPro" id="IPR010737">
    <property type="entry name" value="4-carb_acid_sugar_kinase_N"/>
</dbReference>
<evidence type="ECO:0000256" key="10">
    <source>
        <dbReference type="ARBA" id="ARBA00039095"/>
    </source>
</evidence>
<keyword evidence="6" id="KW-0119">Carbohydrate metabolism</keyword>
<evidence type="ECO:0000256" key="9">
    <source>
        <dbReference type="ARBA" id="ARBA00037335"/>
    </source>
</evidence>
<dbReference type="InterPro" id="IPR050007">
    <property type="entry name" value="OtnK"/>
</dbReference>
<dbReference type="RefSeq" id="WP_153713053.1">
    <property type="nucleotide sequence ID" value="NZ_CP045871.1"/>
</dbReference>
<evidence type="ECO:0000256" key="8">
    <source>
        <dbReference type="ARBA" id="ARBA00036346"/>
    </source>
</evidence>
<dbReference type="Pfam" id="PF07005">
    <property type="entry name" value="SBD_N"/>
    <property type="match status" value="1"/>
</dbReference>
<feature type="domain" description="Four-carbon acid sugar kinase N-terminal" evidence="13">
    <location>
        <begin position="3"/>
        <end position="217"/>
    </location>
</feature>
<dbReference type="NCBIfam" id="NF043035">
    <property type="entry name" value="OxoTetrKin"/>
    <property type="match status" value="1"/>
</dbReference>
<evidence type="ECO:0000259" key="14">
    <source>
        <dbReference type="Pfam" id="PF17042"/>
    </source>
</evidence>
<evidence type="ECO:0000256" key="7">
    <source>
        <dbReference type="ARBA" id="ARBA00035898"/>
    </source>
</evidence>
<dbReference type="OrthoDB" id="191465at2"/>
<reference evidence="15 16" key="1">
    <citation type="submission" date="2019-11" db="EMBL/GenBank/DDBJ databases">
        <authorList>
            <person name="Khan S.A."/>
            <person name="Jeon C.O."/>
            <person name="Chun B.H."/>
        </authorList>
    </citation>
    <scope>NUCLEOTIDE SEQUENCE [LARGE SCALE GENOMIC DNA]</scope>
    <source>
        <strain evidence="15 16">IMCC 1097</strain>
    </source>
</reference>
<dbReference type="EC" id="2.7.1.217" evidence="10"/>
<accession>A0A5Q2Q600</accession>
<sequence>MILGCIADDFTGATDLAGLLRRSGASVQLHFGLPDGPSDGHADIEIVALKCRTEPVATAVADCTAAGRWLLAGGAQQLYWKYCSTFDSTATGNIGPVSEALMALSGKTQAIYCPAFPENGRSVYMGHLFVGQQLLSESSLKDHPLTPMTDSNLVRVLTPQVAGRVALFSRADQRSQSALPDAEHIIADAVEFDDLEQIVASLPDHVMLTGGSALAMPLPARLGLANHQPEADPQVPGRSLVLSGSCSEMTRRQVAHWSADRPSYQIKPGQLGAADIDACVAWLDQLPAEQTALIYATDDPAAVRAAQSSMGVAEAGSQVESALSQIAQAAYARGVRRFVVAGGETSGAVAQALGVRQVRCGPEICPGVPWTFAGSASDPLALALKSGNFGAVSFFDDALKQLELADGPA</sequence>